<evidence type="ECO:0000256" key="1">
    <source>
        <dbReference type="ARBA" id="ARBA00006739"/>
    </source>
</evidence>
<dbReference type="SUPFAM" id="SSF53448">
    <property type="entry name" value="Nucleotide-diphospho-sugar transferases"/>
    <property type="match status" value="1"/>
</dbReference>
<dbReference type="Pfam" id="PF00535">
    <property type="entry name" value="Glycos_transf_2"/>
    <property type="match status" value="1"/>
</dbReference>
<evidence type="ECO:0000313" key="3">
    <source>
        <dbReference type="EMBL" id="XAY03300.1"/>
    </source>
</evidence>
<comment type="similarity">
    <text evidence="1">Belongs to the glycosyltransferase 2 family.</text>
</comment>
<dbReference type="GO" id="GO:0016757">
    <property type="term" value="F:glycosyltransferase activity"/>
    <property type="evidence" value="ECO:0007669"/>
    <property type="project" value="UniProtKB-KW"/>
</dbReference>
<dbReference type="InterPro" id="IPR001173">
    <property type="entry name" value="Glyco_trans_2-like"/>
</dbReference>
<dbReference type="KEGG" id="parq:DSM112329_00112"/>
<dbReference type="RefSeq" id="WP_354699854.1">
    <property type="nucleotide sequence ID" value="NZ_CP114014.1"/>
</dbReference>
<dbReference type="EC" id="2.4.1.-" evidence="3"/>
<dbReference type="InterPro" id="IPR050256">
    <property type="entry name" value="Glycosyltransferase_2"/>
</dbReference>
<sequence>MATDPASPGAGLVSVVIPTFNEADGIERCLTECAEAMRALGVPFELLVVDDGSTDDTIAVAQAAGDAIEGVRIEAASVNAGKGSALIRGMQLARGELVLFVDADLEVHPRQLGLLRETMFREDADIVIGSKLHPDAEIDYPLKRRILSQGYYVLVRVLFRLPVRDTQTGLKLYRRRVLERVGPRLLVKRFAHDLEVLVNAHRLGYRIAEAPVVVTRERAFPRVGVGDARVVLRDTLGVFYRTYITRYYDRVGRHVDRALGDAPGWRSAGPDGPPDAKS</sequence>
<dbReference type="AlphaFoldDB" id="A0AAU7ANQ5"/>
<dbReference type="InterPro" id="IPR029044">
    <property type="entry name" value="Nucleotide-diphossugar_trans"/>
</dbReference>
<keyword evidence="3" id="KW-0328">Glycosyltransferase</keyword>
<keyword evidence="3" id="KW-0808">Transferase</keyword>
<dbReference type="CDD" id="cd04179">
    <property type="entry name" value="DPM_DPG-synthase_like"/>
    <property type="match status" value="1"/>
</dbReference>
<proteinExistence type="inferred from homology"/>
<evidence type="ECO:0000259" key="2">
    <source>
        <dbReference type="Pfam" id="PF00535"/>
    </source>
</evidence>
<dbReference type="Gene3D" id="3.90.550.10">
    <property type="entry name" value="Spore Coat Polysaccharide Biosynthesis Protein SpsA, Chain A"/>
    <property type="match status" value="1"/>
</dbReference>
<gene>
    <name evidence="3" type="primary">rgtE</name>
    <name evidence="3" type="ORF">DSM112329_00112</name>
</gene>
<name>A0AAU7ANQ5_9ACTN</name>
<organism evidence="3">
    <name type="scientific">Paraconexibacter sp. AEG42_29</name>
    <dbReference type="NCBI Taxonomy" id="2997339"/>
    <lineage>
        <taxon>Bacteria</taxon>
        <taxon>Bacillati</taxon>
        <taxon>Actinomycetota</taxon>
        <taxon>Thermoleophilia</taxon>
        <taxon>Solirubrobacterales</taxon>
        <taxon>Paraconexibacteraceae</taxon>
        <taxon>Paraconexibacter</taxon>
    </lineage>
</organism>
<accession>A0AAU7ANQ5</accession>
<dbReference type="EMBL" id="CP114014">
    <property type="protein sequence ID" value="XAY03300.1"/>
    <property type="molecule type" value="Genomic_DNA"/>
</dbReference>
<reference evidence="3" key="1">
    <citation type="submission" date="2022-12" db="EMBL/GenBank/DDBJ databases">
        <title>Paraconexibacter alkalitolerans sp. nov. and Baekduia alba sp. nov., isolated from soil and emended description of the genera Paraconexibacter (Chun et al., 2020) and Baekduia (An et al., 2020).</title>
        <authorList>
            <person name="Vieira S."/>
            <person name="Huber K.J."/>
            <person name="Geppert A."/>
            <person name="Wolf J."/>
            <person name="Neumann-Schaal M."/>
            <person name="Muesken M."/>
            <person name="Overmann J."/>
        </authorList>
    </citation>
    <scope>NUCLEOTIDE SEQUENCE</scope>
    <source>
        <strain evidence="3">AEG42_29</strain>
    </source>
</reference>
<dbReference type="PANTHER" id="PTHR48090:SF7">
    <property type="entry name" value="RFBJ PROTEIN"/>
    <property type="match status" value="1"/>
</dbReference>
<feature type="domain" description="Glycosyltransferase 2-like" evidence="2">
    <location>
        <begin position="14"/>
        <end position="181"/>
    </location>
</feature>
<dbReference type="PANTHER" id="PTHR48090">
    <property type="entry name" value="UNDECAPRENYL-PHOSPHATE 4-DEOXY-4-FORMAMIDO-L-ARABINOSE TRANSFERASE-RELATED"/>
    <property type="match status" value="1"/>
</dbReference>
<protein>
    <submittedName>
        <fullName evidence="3">Dodecaprenyl-phosphate galacturonate synthase</fullName>
        <ecNumber evidence="3">2.4.1.-</ecNumber>
    </submittedName>
</protein>